<dbReference type="EMBL" id="FOXA01000003">
    <property type="protein sequence ID" value="SFP16564.1"/>
    <property type="molecule type" value="Genomic_DNA"/>
</dbReference>
<dbReference type="STRING" id="441119.SAMN04488047_10387"/>
<feature type="domain" description="DUF7867" evidence="1">
    <location>
        <begin position="176"/>
        <end position="456"/>
    </location>
</feature>
<organism evidence="2 3">
    <name type="scientific">Tranquillimonas alkanivorans</name>
    <dbReference type="NCBI Taxonomy" id="441119"/>
    <lineage>
        <taxon>Bacteria</taxon>
        <taxon>Pseudomonadati</taxon>
        <taxon>Pseudomonadota</taxon>
        <taxon>Alphaproteobacteria</taxon>
        <taxon>Rhodobacterales</taxon>
        <taxon>Roseobacteraceae</taxon>
        <taxon>Tranquillimonas</taxon>
    </lineage>
</organism>
<dbReference type="Proteomes" id="UP000199356">
    <property type="component" value="Unassembled WGS sequence"/>
</dbReference>
<keyword evidence="3" id="KW-1185">Reference proteome</keyword>
<evidence type="ECO:0000313" key="2">
    <source>
        <dbReference type="EMBL" id="SFP16564.1"/>
    </source>
</evidence>
<gene>
    <name evidence="2" type="ORF">SAMN04488047_10387</name>
</gene>
<dbReference type="AlphaFoldDB" id="A0A1I5N484"/>
<dbReference type="OrthoDB" id="7863619at2"/>
<dbReference type="InterPro" id="IPR057189">
    <property type="entry name" value="DUF7867"/>
</dbReference>
<dbReference type="Pfam" id="PF25269">
    <property type="entry name" value="DUF7867"/>
    <property type="match status" value="1"/>
</dbReference>
<sequence length="485" mass="50501">MRRVLLPRLRAEDGSTPFSLLWLALLILVAGIAVDVTNAYRNLQLMRDTADAASHAGVVAIANDATDAAVVEQVRATVERNMPAAVYGALFQDPVQDIRLANYDPATGALSDFGERNAVTVSLHRTRALGNPVGTFLLRIAALVDPNTRLDAWEVRADSTTAFTDTQRCASHNYLYAAGEIDLTSSNAFGSRYCVHAQDEIWMSQQNSFGSDAGLSMPDLANCGTKCSDAANPGSEAAAHESNLLLDSVDSQIGTTLADFLSNGPLHAAFFADKPISGDLSVLGPAIDPATATPGQVVQLSRSEFEALPEVPGGLVYDVFCGNGNKGLSISQPATGSFSDVAIITDCGLEFSGTTDITSSLFLSTKVSSNASLTAKQGARIGSSTATCQPDAVSFVMAKGSMHAPADFFGSNVAVMLGGDVNLAATSSSTTLNHVGLSLIADGDMHIAASHTFTSCALPPGGLTPRLRVIRHVAPTSGSYTLAAN</sequence>
<dbReference type="RefSeq" id="WP_093418916.1">
    <property type="nucleotide sequence ID" value="NZ_FOXA01000003.1"/>
</dbReference>
<evidence type="ECO:0000259" key="1">
    <source>
        <dbReference type="Pfam" id="PF25269"/>
    </source>
</evidence>
<proteinExistence type="predicted"/>
<protein>
    <recommendedName>
        <fullName evidence="1">DUF7867 domain-containing protein</fullName>
    </recommendedName>
</protein>
<evidence type="ECO:0000313" key="3">
    <source>
        <dbReference type="Proteomes" id="UP000199356"/>
    </source>
</evidence>
<name>A0A1I5N484_9RHOB</name>
<accession>A0A1I5N484</accession>
<reference evidence="2 3" key="1">
    <citation type="submission" date="2016-10" db="EMBL/GenBank/DDBJ databases">
        <authorList>
            <person name="de Groot N.N."/>
        </authorList>
    </citation>
    <scope>NUCLEOTIDE SEQUENCE [LARGE SCALE GENOMIC DNA]</scope>
    <source>
        <strain evidence="2 3">DSM 19547</strain>
    </source>
</reference>